<keyword evidence="1" id="KW-0732">Signal</keyword>
<name>A0A8J2S6T6_9STRA</name>
<organism evidence="2 3">
    <name type="scientific">Pelagomonas calceolata</name>
    <dbReference type="NCBI Taxonomy" id="35677"/>
    <lineage>
        <taxon>Eukaryota</taxon>
        <taxon>Sar</taxon>
        <taxon>Stramenopiles</taxon>
        <taxon>Ochrophyta</taxon>
        <taxon>Pelagophyceae</taxon>
        <taxon>Pelagomonadales</taxon>
        <taxon>Pelagomonadaceae</taxon>
        <taxon>Pelagomonas</taxon>
    </lineage>
</organism>
<proteinExistence type="predicted"/>
<reference evidence="2" key="1">
    <citation type="submission" date="2021-11" db="EMBL/GenBank/DDBJ databases">
        <authorList>
            <consortium name="Genoscope - CEA"/>
            <person name="William W."/>
        </authorList>
    </citation>
    <scope>NUCLEOTIDE SEQUENCE</scope>
</reference>
<dbReference type="InterPro" id="IPR032710">
    <property type="entry name" value="NTF2-like_dom_sf"/>
</dbReference>
<comment type="caution">
    <text evidence="2">The sequence shown here is derived from an EMBL/GenBank/DDBJ whole genome shotgun (WGS) entry which is preliminary data.</text>
</comment>
<keyword evidence="3" id="KW-1185">Reference proteome</keyword>
<dbReference type="PANTHER" id="PTHR34123:SF3">
    <property type="entry name" value="SNOAL-LIKE DOMAIN-CONTAINING PROTEIN"/>
    <property type="match status" value="1"/>
</dbReference>
<protein>
    <recommendedName>
        <fullName evidence="4">Plastid lipid-associated protein/fibrillin conserved domain-containing protein</fullName>
    </recommendedName>
</protein>
<dbReference type="OrthoDB" id="348976at2759"/>
<evidence type="ECO:0008006" key="4">
    <source>
        <dbReference type="Google" id="ProtNLM"/>
    </source>
</evidence>
<dbReference type="AlphaFoldDB" id="A0A8J2S6T6"/>
<feature type="signal peptide" evidence="1">
    <location>
        <begin position="1"/>
        <end position="20"/>
    </location>
</feature>
<dbReference type="PANTHER" id="PTHR34123">
    <property type="entry name" value="OS04G0578200 PROTEIN"/>
    <property type="match status" value="1"/>
</dbReference>
<feature type="chain" id="PRO_5035197053" description="Plastid lipid-associated protein/fibrillin conserved domain-containing protein" evidence="1">
    <location>
        <begin position="21"/>
        <end position="236"/>
    </location>
</feature>
<accession>A0A8J2S6T6</accession>
<dbReference type="EMBL" id="CAKKNE010000001">
    <property type="protein sequence ID" value="CAH0364191.1"/>
    <property type="molecule type" value="Genomic_DNA"/>
</dbReference>
<evidence type="ECO:0000313" key="2">
    <source>
        <dbReference type="EMBL" id="CAH0364191.1"/>
    </source>
</evidence>
<dbReference type="Proteomes" id="UP000789595">
    <property type="component" value="Unassembled WGS sequence"/>
</dbReference>
<gene>
    <name evidence="2" type="ORF">PECAL_1P05440</name>
</gene>
<evidence type="ECO:0000313" key="3">
    <source>
        <dbReference type="Proteomes" id="UP000789595"/>
    </source>
</evidence>
<sequence length="236" mass="25387">MRTHALTLSTALCSLCSTAAVRTSHAPTACGERQASRRHWLHTAAFGAGLGTAVPARALDALPATVRKYTALAPLGSATATLGGAKRICLSEVLPECLPLLAKTLARDIEKGATGKGGYPISGDLTPEIFRDDCRFVDPTNDVTSLAKYRKALTILFDPNESSVTLVKGPIIDEAKRTISATVRSVGTLQLPWRPKIEPWESYLVWKIDGDGLIEQQSQTWNVTATSALKQTFSIR</sequence>
<evidence type="ECO:0000256" key="1">
    <source>
        <dbReference type="SAM" id="SignalP"/>
    </source>
</evidence>
<dbReference type="SUPFAM" id="SSF54427">
    <property type="entry name" value="NTF2-like"/>
    <property type="match status" value="1"/>
</dbReference>